<feature type="compositionally biased region" description="Polar residues" evidence="1">
    <location>
        <begin position="467"/>
        <end position="486"/>
    </location>
</feature>
<dbReference type="InterPro" id="IPR050817">
    <property type="entry name" value="DjlA_DnaK_co-chaperone"/>
</dbReference>
<evidence type="ECO:0000259" key="2">
    <source>
        <dbReference type="PROSITE" id="PS50076"/>
    </source>
</evidence>
<feature type="compositionally biased region" description="Low complexity" evidence="1">
    <location>
        <begin position="393"/>
        <end position="410"/>
    </location>
</feature>
<dbReference type="PANTHER" id="PTHR24074">
    <property type="entry name" value="CO-CHAPERONE PROTEIN DJLA"/>
    <property type="match status" value="1"/>
</dbReference>
<feature type="region of interest" description="Disordered" evidence="1">
    <location>
        <begin position="661"/>
        <end position="704"/>
    </location>
</feature>
<dbReference type="InterPro" id="IPR036869">
    <property type="entry name" value="J_dom_sf"/>
</dbReference>
<dbReference type="SMART" id="SM00271">
    <property type="entry name" value="DnaJ"/>
    <property type="match status" value="1"/>
</dbReference>
<dbReference type="CDD" id="cd06257">
    <property type="entry name" value="DnaJ"/>
    <property type="match status" value="1"/>
</dbReference>
<feature type="region of interest" description="Disordered" evidence="1">
    <location>
        <begin position="74"/>
        <end position="123"/>
    </location>
</feature>
<name>A0ABR4HSK2_9EURO</name>
<feature type="compositionally biased region" description="Polar residues" evidence="1">
    <location>
        <begin position="380"/>
        <end position="392"/>
    </location>
</feature>
<dbReference type="InterPro" id="IPR018253">
    <property type="entry name" value="DnaJ_domain_CS"/>
</dbReference>
<feature type="compositionally biased region" description="Low complexity" evidence="1">
    <location>
        <begin position="314"/>
        <end position="323"/>
    </location>
</feature>
<feature type="compositionally biased region" description="Polar residues" evidence="1">
    <location>
        <begin position="299"/>
        <end position="313"/>
    </location>
</feature>
<dbReference type="PROSITE" id="PS00636">
    <property type="entry name" value="DNAJ_1"/>
    <property type="match status" value="1"/>
</dbReference>
<feature type="region of interest" description="Disordered" evidence="1">
    <location>
        <begin position="520"/>
        <end position="635"/>
    </location>
</feature>
<dbReference type="PROSITE" id="PS50076">
    <property type="entry name" value="DNAJ_2"/>
    <property type="match status" value="1"/>
</dbReference>
<feature type="compositionally biased region" description="Basic and acidic residues" evidence="1">
    <location>
        <begin position="435"/>
        <end position="448"/>
    </location>
</feature>
<feature type="region of interest" description="Disordered" evidence="1">
    <location>
        <begin position="157"/>
        <end position="501"/>
    </location>
</feature>
<dbReference type="InterPro" id="IPR001623">
    <property type="entry name" value="DnaJ_domain"/>
</dbReference>
<accession>A0ABR4HSK2</accession>
<evidence type="ECO:0000313" key="4">
    <source>
        <dbReference type="Proteomes" id="UP001610334"/>
    </source>
</evidence>
<dbReference type="PRINTS" id="PR00625">
    <property type="entry name" value="JDOMAIN"/>
</dbReference>
<feature type="compositionally biased region" description="Polar residues" evidence="1">
    <location>
        <begin position="526"/>
        <end position="535"/>
    </location>
</feature>
<reference evidence="3 4" key="1">
    <citation type="submission" date="2024-07" db="EMBL/GenBank/DDBJ databases">
        <title>Section-level genome sequencing and comparative genomics of Aspergillus sections Usti and Cavernicolus.</title>
        <authorList>
            <consortium name="Lawrence Berkeley National Laboratory"/>
            <person name="Nybo J.L."/>
            <person name="Vesth T.C."/>
            <person name="Theobald S."/>
            <person name="Frisvad J.C."/>
            <person name="Larsen T.O."/>
            <person name="Kjaerboelling I."/>
            <person name="Rothschild-Mancinelli K."/>
            <person name="Lyhne E.K."/>
            <person name="Kogle M.E."/>
            <person name="Barry K."/>
            <person name="Clum A."/>
            <person name="Na H."/>
            <person name="Ledsgaard L."/>
            <person name="Lin J."/>
            <person name="Lipzen A."/>
            <person name="Kuo A."/>
            <person name="Riley R."/>
            <person name="Mondo S."/>
            <person name="Labutti K."/>
            <person name="Haridas S."/>
            <person name="Pangalinan J."/>
            <person name="Salamov A.A."/>
            <person name="Simmons B.A."/>
            <person name="Magnuson J.K."/>
            <person name="Chen J."/>
            <person name="Drula E."/>
            <person name="Henrissat B."/>
            <person name="Wiebenga A."/>
            <person name="Lubbers R.J."/>
            <person name="Gomes A.C."/>
            <person name="Makela M.R."/>
            <person name="Stajich J."/>
            <person name="Grigoriev I.V."/>
            <person name="Mortensen U.H."/>
            <person name="De Vries R.P."/>
            <person name="Baker S.E."/>
            <person name="Andersen M.R."/>
        </authorList>
    </citation>
    <scope>NUCLEOTIDE SEQUENCE [LARGE SCALE GENOMIC DNA]</scope>
    <source>
        <strain evidence="3 4">CBS 588.65</strain>
    </source>
</reference>
<evidence type="ECO:0000313" key="3">
    <source>
        <dbReference type="EMBL" id="KAL2818381.1"/>
    </source>
</evidence>
<dbReference type="Gene3D" id="1.10.287.110">
    <property type="entry name" value="DnaJ domain"/>
    <property type="match status" value="1"/>
</dbReference>
<dbReference type="Proteomes" id="UP001610334">
    <property type="component" value="Unassembled WGS sequence"/>
</dbReference>
<feature type="domain" description="J" evidence="2">
    <location>
        <begin position="9"/>
        <end position="75"/>
    </location>
</feature>
<sequence length="839" mass="92469">MVKLDVQRNYYADLGLAPNADPEDVKRQFRKLALKYHPDRNPGRELEFNAKFQAIQSAHEILSDPGQRLKYDTERLRNGNYGPPKTSAARRDPTAGFPTAKPNTKAPFAERPKSFHNGPSTGAQRYTSYARAAPKQPWEKMRDETQTRADAYRGFQEMKGNNMPGWSSFDPRGRTPQPGATRPTGATMNGHAARPKSAYEYVHTGGKPAAADTAAHSQSTKKKQGFAPRAAGGDEPMAANTASYRNGPRVERFTPAPSPTARKPAAAASGYPSGTERVNTPEYERTSSKYASTGGERTFFSSSMLGRSASTRASPKNSSSRPRTNPPSPTPQESGRHRSASPNLKANRGRNYDSTSPSESSEDEVIHKPKAVPKPRLRQQQKFTNLHGTNGWSTANDSDSASSARNNSDSPVFSKKANFSFDAKTFPQNGTFKSSSHDDLRKSSRREPFTYAEEPQIPSDRGRPSTRDSPPQASTKGEPSRTDSASQQQEQQQQMPFAQENFLKNNWEAVFQYKDMSDALFGGDNAQRQSNTQRTKSPRKQNRPGPRVRPTPQQPSVATEAEEAESTVDGDFGQGLADGEAMDLDDELPARATGPALAPERSSSKQEKTVPPTAKARANSKAGKDAANTPLNMKGLGGVFPFTSTNSSGLDDVRDISSTLPFDSKAKVAPKTTPRETHPRELHCPNPPKRPEPPLRHPASAGSKQHAIPRVAWERYLVEMNVYVREWDAFNGRMLNHFAARQRSNTMEMALNWIGGVGDSPLLGDDEAPWDSGDESDAIANGTINAPRPARRGYSSYMKAMRQDRKVREHWAVAQERHMECMEKLGEMREWVRSGGRIV</sequence>
<proteinExistence type="predicted"/>
<protein>
    <recommendedName>
        <fullName evidence="2">J domain-containing protein</fullName>
    </recommendedName>
</protein>
<keyword evidence="4" id="KW-1185">Reference proteome</keyword>
<gene>
    <name evidence="3" type="ORF">BJX63DRAFT_73003</name>
</gene>
<dbReference type="SUPFAM" id="SSF46565">
    <property type="entry name" value="Chaperone J-domain"/>
    <property type="match status" value="1"/>
</dbReference>
<comment type="caution">
    <text evidence="3">The sequence shown here is derived from an EMBL/GenBank/DDBJ whole genome shotgun (WGS) entry which is preliminary data.</text>
</comment>
<evidence type="ECO:0000256" key="1">
    <source>
        <dbReference type="SAM" id="MobiDB-lite"/>
    </source>
</evidence>
<organism evidence="3 4">
    <name type="scientific">Aspergillus granulosus</name>
    <dbReference type="NCBI Taxonomy" id="176169"/>
    <lineage>
        <taxon>Eukaryota</taxon>
        <taxon>Fungi</taxon>
        <taxon>Dikarya</taxon>
        <taxon>Ascomycota</taxon>
        <taxon>Pezizomycotina</taxon>
        <taxon>Eurotiomycetes</taxon>
        <taxon>Eurotiomycetidae</taxon>
        <taxon>Eurotiales</taxon>
        <taxon>Aspergillaceae</taxon>
        <taxon>Aspergillus</taxon>
        <taxon>Aspergillus subgen. Nidulantes</taxon>
    </lineage>
</organism>
<dbReference type="Pfam" id="PF00226">
    <property type="entry name" value="DnaJ"/>
    <property type="match status" value="1"/>
</dbReference>
<feature type="compositionally biased region" description="Basic and acidic residues" evidence="1">
    <location>
        <begin position="673"/>
        <end position="695"/>
    </location>
</feature>
<dbReference type="EMBL" id="JBFXLT010000014">
    <property type="protein sequence ID" value="KAL2818381.1"/>
    <property type="molecule type" value="Genomic_DNA"/>
</dbReference>
<feature type="compositionally biased region" description="Basic residues" evidence="1">
    <location>
        <begin position="368"/>
        <end position="379"/>
    </location>
</feature>